<dbReference type="PANTHER" id="PTHR31904">
    <property type="entry name" value="BYPASS OF STOP CODON PROTEIN 5-RELATED"/>
    <property type="match status" value="1"/>
</dbReference>
<accession>A0AAV9PU73</accession>
<dbReference type="AlphaFoldDB" id="A0AAV9PU73"/>
<sequence length="500" mass="55349">MRSNLAGGLNRRKHTDVIRLVVEGHEINGHKTYTTNDRVNGRVLVRFSKPTYFSSFSITLEGQTKLSLRIDPYLGPIDNPWSCTHTFLVLLDPSTESTVPGDGIALANVTYEMPFTFIVPQRLLPYACDHPVLQSEIRDIHLRLPPTFNNNKQSVSGEEGIAPSGVAVSYVVKFTMSKTEESSGSHMEVTSHVAPINILPSEEGTLAATWESSSTQQLELRRVEKWIRSGIPWPARSGYLVAEASTIPPLCVPPPGLRKQASISSMTKVRLFYRSPKATDHPPALQTLSGSIRGRTFLGHPPFAVIPNESAFDAKRTSHTCHTKDFQLFSRSIGTTQWDLCEDNASTPYNTCRPSLKQERGRLENMSKTKETYLWTAILVVPVDIPQGKFFVPTFHSCTLSQTYEVNLTISYSIHFLTIKHALQLSLPLQIVAAQRSEAISIVSDSSPAYEEAPAGADTSSRGLEHWTHGSYGAHTSTPDVGQQGASVLPPYSRPPRRWV</sequence>
<dbReference type="Gene3D" id="2.60.40.640">
    <property type="match status" value="1"/>
</dbReference>
<name>A0AAV9PU73_9PEZI</name>
<dbReference type="Proteomes" id="UP001345827">
    <property type="component" value="Unassembled WGS sequence"/>
</dbReference>
<evidence type="ECO:0000256" key="1">
    <source>
        <dbReference type="SAM" id="MobiDB-lite"/>
    </source>
</evidence>
<evidence type="ECO:0000313" key="3">
    <source>
        <dbReference type="Proteomes" id="UP001345827"/>
    </source>
</evidence>
<dbReference type="InterPro" id="IPR014752">
    <property type="entry name" value="Arrestin-like_C"/>
</dbReference>
<protein>
    <recommendedName>
        <fullName evidence="4">Arrestin-like N-terminal domain-containing protein</fullName>
    </recommendedName>
</protein>
<organism evidence="2 3">
    <name type="scientific">Vermiconidia calcicola</name>
    <dbReference type="NCBI Taxonomy" id="1690605"/>
    <lineage>
        <taxon>Eukaryota</taxon>
        <taxon>Fungi</taxon>
        <taxon>Dikarya</taxon>
        <taxon>Ascomycota</taxon>
        <taxon>Pezizomycotina</taxon>
        <taxon>Dothideomycetes</taxon>
        <taxon>Dothideomycetidae</taxon>
        <taxon>Mycosphaerellales</taxon>
        <taxon>Extremaceae</taxon>
        <taxon>Vermiconidia</taxon>
    </lineage>
</organism>
<keyword evidence="3" id="KW-1185">Reference proteome</keyword>
<dbReference type="PANTHER" id="PTHR31904:SF1">
    <property type="entry name" value="BYPASS OF STOP CODON PROTEIN 5-RELATED"/>
    <property type="match status" value="1"/>
</dbReference>
<gene>
    <name evidence="2" type="ORF">LTR25_009477</name>
</gene>
<proteinExistence type="predicted"/>
<dbReference type="InterPro" id="IPR039634">
    <property type="entry name" value="Bul1-like"/>
</dbReference>
<feature type="region of interest" description="Disordered" evidence="1">
    <location>
        <begin position="449"/>
        <end position="500"/>
    </location>
</feature>
<feature type="compositionally biased region" description="Polar residues" evidence="1">
    <location>
        <begin position="474"/>
        <end position="486"/>
    </location>
</feature>
<comment type="caution">
    <text evidence="2">The sequence shown here is derived from an EMBL/GenBank/DDBJ whole genome shotgun (WGS) entry which is preliminary data.</text>
</comment>
<evidence type="ECO:0000313" key="2">
    <source>
        <dbReference type="EMBL" id="KAK5529698.1"/>
    </source>
</evidence>
<dbReference type="EMBL" id="JAXLQG010000021">
    <property type="protein sequence ID" value="KAK5529698.1"/>
    <property type="molecule type" value="Genomic_DNA"/>
</dbReference>
<evidence type="ECO:0008006" key="4">
    <source>
        <dbReference type="Google" id="ProtNLM"/>
    </source>
</evidence>
<reference evidence="2 3" key="1">
    <citation type="submission" date="2023-06" db="EMBL/GenBank/DDBJ databases">
        <title>Black Yeasts Isolated from many extreme environments.</title>
        <authorList>
            <person name="Coleine C."/>
            <person name="Stajich J.E."/>
            <person name="Selbmann L."/>
        </authorList>
    </citation>
    <scope>NUCLEOTIDE SEQUENCE [LARGE SCALE GENOMIC DNA]</scope>
    <source>
        <strain evidence="2 3">CCFEE 5887</strain>
    </source>
</reference>